<keyword evidence="2" id="KW-1185">Reference proteome</keyword>
<evidence type="ECO:0000313" key="1">
    <source>
        <dbReference type="EMBL" id="TQM00233.1"/>
    </source>
</evidence>
<name>A0A543CT00_9ACTN</name>
<sequence>MRMSDRNGGSVNLSSALLSAPVGPGEWHMYGLDGSRINFAFGIAAPDAVRYELRFADANPARITPVAYGGVRYFGFAYSTDRLANYVETVAGYDSKGRRVVALEPWSEGNRRPRPQVSALRAPATTIGSGVVDGVAWRVQKLPPKSEATYAKAGFGLTEMAGGLPAGTFTCDSVTVGGTSDAPQCGSLQPTVIAQPNMPMNGTCIGRGVSTICSGVLDPQVDRLVLVLSDGRKQTSRPVMFHGHRFTAFAYPEDHPARSPTAYNGHGAMIAFTDFTTEQYCAGRPHCRPWRIEPTTCSLRVRGSPGPGP</sequence>
<dbReference type="Proteomes" id="UP000316096">
    <property type="component" value="Unassembled WGS sequence"/>
</dbReference>
<accession>A0A543CT00</accession>
<dbReference type="EMBL" id="VFOZ01000001">
    <property type="protein sequence ID" value="TQM00233.1"/>
    <property type="molecule type" value="Genomic_DNA"/>
</dbReference>
<reference evidence="1 2" key="1">
    <citation type="submission" date="2019-06" db="EMBL/GenBank/DDBJ databases">
        <title>Sequencing the genomes of 1000 actinobacteria strains.</title>
        <authorList>
            <person name="Klenk H.-P."/>
        </authorList>
    </citation>
    <scope>NUCLEOTIDE SEQUENCE [LARGE SCALE GENOMIC DNA]</scope>
    <source>
        <strain evidence="1 2">DSM 102200</strain>
    </source>
</reference>
<evidence type="ECO:0000313" key="2">
    <source>
        <dbReference type="Proteomes" id="UP000316096"/>
    </source>
</evidence>
<comment type="caution">
    <text evidence="1">The sequence shown here is derived from an EMBL/GenBank/DDBJ whole genome shotgun (WGS) entry which is preliminary data.</text>
</comment>
<proteinExistence type="predicted"/>
<organism evidence="1 2">
    <name type="scientific">Actinoallomurus bryophytorum</name>
    <dbReference type="NCBI Taxonomy" id="1490222"/>
    <lineage>
        <taxon>Bacteria</taxon>
        <taxon>Bacillati</taxon>
        <taxon>Actinomycetota</taxon>
        <taxon>Actinomycetes</taxon>
        <taxon>Streptosporangiales</taxon>
        <taxon>Thermomonosporaceae</taxon>
        <taxon>Actinoallomurus</taxon>
    </lineage>
</organism>
<gene>
    <name evidence="1" type="ORF">FB559_5941</name>
</gene>
<protein>
    <submittedName>
        <fullName evidence="1">Uncharacterized protein</fullName>
    </submittedName>
</protein>
<dbReference type="AlphaFoldDB" id="A0A543CT00"/>